<organism evidence="1 2">
    <name type="scientific">Diphasiastrum complanatum</name>
    <name type="common">Issler's clubmoss</name>
    <name type="synonym">Lycopodium complanatum</name>
    <dbReference type="NCBI Taxonomy" id="34168"/>
    <lineage>
        <taxon>Eukaryota</taxon>
        <taxon>Viridiplantae</taxon>
        <taxon>Streptophyta</taxon>
        <taxon>Embryophyta</taxon>
        <taxon>Tracheophyta</taxon>
        <taxon>Lycopodiopsida</taxon>
        <taxon>Lycopodiales</taxon>
        <taxon>Lycopodiaceae</taxon>
        <taxon>Lycopodioideae</taxon>
        <taxon>Diphasiastrum</taxon>
    </lineage>
</organism>
<dbReference type="EMBL" id="CM055094">
    <property type="protein sequence ID" value="KAJ7562025.1"/>
    <property type="molecule type" value="Genomic_DNA"/>
</dbReference>
<evidence type="ECO:0000313" key="1">
    <source>
        <dbReference type="EMBL" id="KAJ7562025.1"/>
    </source>
</evidence>
<keyword evidence="2" id="KW-1185">Reference proteome</keyword>
<name>A0ACC2E6L3_DIPCM</name>
<dbReference type="Proteomes" id="UP001162992">
    <property type="component" value="Chromosome 3"/>
</dbReference>
<proteinExistence type="predicted"/>
<reference evidence="2" key="1">
    <citation type="journal article" date="2024" name="Proc. Natl. Acad. Sci. U.S.A.">
        <title>Extraordinary preservation of gene collinearity over three hundred million years revealed in homosporous lycophytes.</title>
        <authorList>
            <person name="Li C."/>
            <person name="Wickell D."/>
            <person name="Kuo L.Y."/>
            <person name="Chen X."/>
            <person name="Nie B."/>
            <person name="Liao X."/>
            <person name="Peng D."/>
            <person name="Ji J."/>
            <person name="Jenkins J."/>
            <person name="Williams M."/>
            <person name="Shu S."/>
            <person name="Plott C."/>
            <person name="Barry K."/>
            <person name="Rajasekar S."/>
            <person name="Grimwood J."/>
            <person name="Han X."/>
            <person name="Sun S."/>
            <person name="Hou Z."/>
            <person name="He W."/>
            <person name="Dai G."/>
            <person name="Sun C."/>
            <person name="Schmutz J."/>
            <person name="Leebens-Mack J.H."/>
            <person name="Li F.W."/>
            <person name="Wang L."/>
        </authorList>
    </citation>
    <scope>NUCLEOTIDE SEQUENCE [LARGE SCALE GENOMIC DNA]</scope>
    <source>
        <strain evidence="2">cv. PW_Plant_1</strain>
    </source>
</reference>
<evidence type="ECO:0000313" key="2">
    <source>
        <dbReference type="Proteomes" id="UP001162992"/>
    </source>
</evidence>
<sequence length="496" mass="54739">MDRLPISSMRAELPPVPEESLGDGDVEAAPKLLQSQPKQKHVERKPKAKSVAAKKENDRPVGERGNSRLKLLLLDQNWFSVYKRLWVLSVTLNVVGLVLAARGHFPYAKSRAAVFSVANILASVLVRNEVFLRVIFWLAVKLLGGHRSWIPIRFKFAVTAFLQSLGGIHSGCGVSSVMWLVYAIQQSLHHHHFTTNAIIGTAFGVLALLLASIVAAFPALRHIHHNLFERIHRFAGWLSVALVWVFIFLADNYNPATGSYSISGHHLVSKQEFWFLFATTIMIIMPWICVRKVPVQMVVPSKGVSLINFEGGIKPGILARISPSPLSEWHAFGIISDGKERHTIVAGAVGDFTKKLVETPPTHLWVRTFHFAGLPYLVNMYDRALLVATGSGISVYLSFLLQATDAEVHLIWIAKSIRKSYGDEFANLVNSCSADKVTVYDSAISGRPNVQEMSAKKAREFRADVVIVTSNPGGTRAIINTCKAAGIPAYGPIWDS</sequence>
<protein>
    <submittedName>
        <fullName evidence="1">Uncharacterized protein</fullName>
    </submittedName>
</protein>
<gene>
    <name evidence="1" type="ORF">O6H91_03G052500</name>
</gene>
<comment type="caution">
    <text evidence="1">The sequence shown here is derived from an EMBL/GenBank/DDBJ whole genome shotgun (WGS) entry which is preliminary data.</text>
</comment>
<accession>A0ACC2E6L3</accession>